<dbReference type="Gene3D" id="3.40.50.2000">
    <property type="entry name" value="Glycogen Phosphorylase B"/>
    <property type="match status" value="1"/>
</dbReference>
<sequence length="400" mass="44979">MKQTLLVAASAPGLQGVGGFLIDQMLNVDGVQPVSFAGIINEKAAAESKRDRLQSFEIFPPYNEWYTDQINSVAGAIKRYLVHRTHYDQHVRNQADLIEHYMLSQQPEQLWLILNSLAAIDVAYRITNAFRGDIITQIWDDPTHLCRQRNVDRYSRSRTHKRFRQLLDRSTRIGVIGEDAQKAYRPFSNAPAVIVRYGSGEQTPDVSNQGNDPAEFRIGLAGSMYATDAWEALQRSLDQVEWTIDGRRIVLVVAGNKITFSANSNAAATFRGWCNQTELRSLLAECDCLYLPQSFSSRSRELTELSFPTKLSDYVATGRPVFVHAPAYGSVARFCRRNQFGTVCQSLTPDDILETLRPLVQDPQKVEHQSQASVRVATEVLTYEAFASGTRQLLGIEEVD</sequence>
<dbReference type="RefSeq" id="WP_289166306.1">
    <property type="nucleotide sequence ID" value="NZ_JASZZN010000022.1"/>
</dbReference>
<evidence type="ECO:0000313" key="2">
    <source>
        <dbReference type="Proteomes" id="UP001239462"/>
    </source>
</evidence>
<organism evidence="1 2">
    <name type="scientific">Roseiconus lacunae</name>
    <dbReference type="NCBI Taxonomy" id="2605694"/>
    <lineage>
        <taxon>Bacteria</taxon>
        <taxon>Pseudomonadati</taxon>
        <taxon>Planctomycetota</taxon>
        <taxon>Planctomycetia</taxon>
        <taxon>Pirellulales</taxon>
        <taxon>Pirellulaceae</taxon>
        <taxon>Roseiconus</taxon>
    </lineage>
</organism>
<proteinExistence type="predicted"/>
<name>A0ABT7PPM4_9BACT</name>
<accession>A0ABT7PPM4</accession>
<dbReference type="SUPFAM" id="SSF53756">
    <property type="entry name" value="UDP-Glycosyltransferase/glycogen phosphorylase"/>
    <property type="match status" value="1"/>
</dbReference>
<protein>
    <submittedName>
        <fullName evidence="1">Uncharacterized protein</fullName>
    </submittedName>
</protein>
<dbReference type="Proteomes" id="UP001239462">
    <property type="component" value="Unassembled WGS sequence"/>
</dbReference>
<gene>
    <name evidence="1" type="ORF">QTN89_23605</name>
</gene>
<dbReference type="EMBL" id="JASZZN010000022">
    <property type="protein sequence ID" value="MDM4018457.1"/>
    <property type="molecule type" value="Genomic_DNA"/>
</dbReference>
<keyword evidence="2" id="KW-1185">Reference proteome</keyword>
<evidence type="ECO:0000313" key="1">
    <source>
        <dbReference type="EMBL" id="MDM4018457.1"/>
    </source>
</evidence>
<comment type="caution">
    <text evidence="1">The sequence shown here is derived from an EMBL/GenBank/DDBJ whole genome shotgun (WGS) entry which is preliminary data.</text>
</comment>
<reference evidence="1 2" key="1">
    <citation type="submission" date="2023-06" db="EMBL/GenBank/DDBJ databases">
        <title>Roseiconus lacunae JC819 isolated from Gulf of Mannar region, Tamil Nadu.</title>
        <authorList>
            <person name="Pk S."/>
            <person name="Ch S."/>
            <person name="Ch V.R."/>
        </authorList>
    </citation>
    <scope>NUCLEOTIDE SEQUENCE [LARGE SCALE GENOMIC DNA]</scope>
    <source>
        <strain evidence="1 2">JC819</strain>
    </source>
</reference>